<gene>
    <name evidence="1" type="ORF">P7V44_21815</name>
</gene>
<dbReference type="AlphaFoldDB" id="A0AA42FT56"/>
<sequence length="172" mass="20082">MDRDKFKIYVANCQKLLHMIGELYNRGYKSIRPIPDIREGTGRWRLFLLNGNDHVISVHQWFAELGEPDISYYDYEKTACTLSVNQLADLFIKDHNIWLQESKRNAPNELFADWYQAYLTTLKEGDSPYTETMDIDSTWLIANTEKFRSSKDCSKVIPCDFSSLGLPNTRKL</sequence>
<comment type="caution">
    <text evidence="1">The sequence shown here is derived from an EMBL/GenBank/DDBJ whole genome shotgun (WGS) entry which is preliminary data.</text>
</comment>
<accession>A0AA42FT56</accession>
<name>A0AA42FT56_9GAMM</name>
<dbReference type="EMBL" id="JARRYG010000038">
    <property type="protein sequence ID" value="MDG4698865.1"/>
    <property type="molecule type" value="Genomic_DNA"/>
</dbReference>
<dbReference type="Proteomes" id="UP001156701">
    <property type="component" value="Unassembled WGS sequence"/>
</dbReference>
<protein>
    <submittedName>
        <fullName evidence="1">Uncharacterized protein</fullName>
    </submittedName>
</protein>
<dbReference type="RefSeq" id="WP_278030803.1">
    <property type="nucleotide sequence ID" value="NZ_JARRYG010000038.1"/>
</dbReference>
<organism evidence="1 2">
    <name type="scientific">Providencia huashanensis</name>
    <dbReference type="NCBI Taxonomy" id="3037798"/>
    <lineage>
        <taxon>Bacteria</taxon>
        <taxon>Pseudomonadati</taxon>
        <taxon>Pseudomonadota</taxon>
        <taxon>Gammaproteobacteria</taxon>
        <taxon>Enterobacterales</taxon>
        <taxon>Morganellaceae</taxon>
        <taxon>Providencia</taxon>
    </lineage>
</organism>
<evidence type="ECO:0000313" key="1">
    <source>
        <dbReference type="EMBL" id="MDG4698865.1"/>
    </source>
</evidence>
<reference evidence="1" key="1">
    <citation type="submission" date="2023-03" db="EMBL/GenBank/DDBJ databases">
        <title>a new species belonging to Providencia genus.</title>
        <authorList>
            <person name="Yang W."/>
            <person name="Hu F."/>
            <person name="Shen S."/>
            <person name="Ding L."/>
            <person name="Yin D."/>
        </authorList>
    </citation>
    <scope>NUCLEOTIDE SEQUENCE</scope>
    <source>
        <strain evidence="1">CRE-3FA-0001</strain>
    </source>
</reference>
<proteinExistence type="predicted"/>
<evidence type="ECO:0000313" key="2">
    <source>
        <dbReference type="Proteomes" id="UP001156701"/>
    </source>
</evidence>